<proteinExistence type="predicted"/>
<keyword evidence="3" id="KW-1185">Reference proteome</keyword>
<name>A0AAD9YZZ8_9LECA</name>
<evidence type="ECO:0000313" key="3">
    <source>
        <dbReference type="Proteomes" id="UP001276659"/>
    </source>
</evidence>
<evidence type="ECO:0000256" key="1">
    <source>
        <dbReference type="SAM" id="MobiDB-lite"/>
    </source>
</evidence>
<dbReference type="AlphaFoldDB" id="A0AAD9YZZ8"/>
<protein>
    <submittedName>
        <fullName evidence="2">Uncharacterized protein</fullName>
    </submittedName>
</protein>
<accession>A0AAD9YZZ8</accession>
<feature type="compositionally biased region" description="Polar residues" evidence="1">
    <location>
        <begin position="8"/>
        <end position="22"/>
    </location>
</feature>
<feature type="compositionally biased region" description="Basic residues" evidence="1">
    <location>
        <begin position="467"/>
        <end position="486"/>
    </location>
</feature>
<dbReference type="Proteomes" id="UP001276659">
    <property type="component" value="Unassembled WGS sequence"/>
</dbReference>
<feature type="compositionally biased region" description="Basic and acidic residues" evidence="1">
    <location>
        <begin position="454"/>
        <end position="466"/>
    </location>
</feature>
<comment type="caution">
    <text evidence="2">The sequence shown here is derived from an EMBL/GenBank/DDBJ whole genome shotgun (WGS) entry which is preliminary data.</text>
</comment>
<feature type="region of interest" description="Disordered" evidence="1">
    <location>
        <begin position="1"/>
        <end position="24"/>
    </location>
</feature>
<dbReference type="EMBL" id="JASNWA010000010">
    <property type="protein sequence ID" value="KAK3167807.1"/>
    <property type="molecule type" value="Genomic_DNA"/>
</dbReference>
<feature type="region of interest" description="Disordered" evidence="1">
    <location>
        <begin position="415"/>
        <end position="435"/>
    </location>
</feature>
<sequence length="582" mass="65817">MLRFVGSHGSNQFNAPPTTSPDNKVESLQDIELLGKYCGATHESYMQLCKHRLKQLKELVSRILLLTPPSDLQDLASLTKLAYQVRRSCSFKQLVEYNISKSEKPGIAVPDLRDIVERIGQISKFYRAAVTLTAFLAKLQKLGIGVEIKATSTEKIEISELAFRTAAQVRRRGGDLFTSSGGAQIQNMMKRWPAYREHVELQLITFYEQNHRLTLFSPYIGCNKQSCYLCYNFIAEHGRFQVDGCHQSLYSLWTVRETISFADEERAGIFNRALKKLCFDLEQKIQAQKGPHWRRPGFSTYNESVANLSRVSLAFNDRTVWEPCSEKHASDAVAIPAEGGFGAIPNKESSVVSSMADLTPILEESPEEVTEARVNREPLRRHTVLPDESIDIAYGTSYSQVERDVVALQPRSHTEPIAPTASTQAGPVPTQGLPSISVARPVLDASAADNSKYILRESQEPRVPDRPRRKHRRRDYWGHQSHHSRPLHYDPRASGRSNKGGGPIVDRAITKKRGKRPAKTPEQRKSQSSRPRVMYDRGRKRRSSLKQRLVAIIKVVLAAFGGLERQKPRRRQRSILRSKRIA</sequence>
<gene>
    <name evidence="2" type="ORF">OEA41_004253</name>
</gene>
<evidence type="ECO:0000313" key="2">
    <source>
        <dbReference type="EMBL" id="KAK3167807.1"/>
    </source>
</evidence>
<reference evidence="2" key="1">
    <citation type="submission" date="2022-11" db="EMBL/GenBank/DDBJ databases">
        <title>Chromosomal genome sequence assembly and mating type (MAT) locus characterization of the leprose asexual lichenized fungus Lepraria neglecta (Nyl.) Erichsen.</title>
        <authorList>
            <person name="Allen J.L."/>
            <person name="Pfeffer B."/>
        </authorList>
    </citation>
    <scope>NUCLEOTIDE SEQUENCE</scope>
    <source>
        <strain evidence="2">Allen 5258</strain>
    </source>
</reference>
<organism evidence="2 3">
    <name type="scientific">Lepraria neglecta</name>
    <dbReference type="NCBI Taxonomy" id="209136"/>
    <lineage>
        <taxon>Eukaryota</taxon>
        <taxon>Fungi</taxon>
        <taxon>Dikarya</taxon>
        <taxon>Ascomycota</taxon>
        <taxon>Pezizomycotina</taxon>
        <taxon>Lecanoromycetes</taxon>
        <taxon>OSLEUM clade</taxon>
        <taxon>Lecanoromycetidae</taxon>
        <taxon>Lecanorales</taxon>
        <taxon>Lecanorineae</taxon>
        <taxon>Stereocaulaceae</taxon>
        <taxon>Lepraria</taxon>
    </lineage>
</organism>
<dbReference type="Pfam" id="PF14441">
    <property type="entry name" value="OTT_1508_deam"/>
    <property type="match status" value="1"/>
</dbReference>
<feature type="region of interest" description="Disordered" evidence="1">
    <location>
        <begin position="450"/>
        <end position="544"/>
    </location>
</feature>
<dbReference type="InterPro" id="IPR027796">
    <property type="entry name" value="OTT_1508_deam-like"/>
</dbReference>